<dbReference type="RefSeq" id="WP_004731424.1">
    <property type="nucleotide sequence ID" value="NZ_CAYTBE010000014.1"/>
</dbReference>
<evidence type="ECO:0000313" key="5">
    <source>
        <dbReference type="Proteomes" id="UP000509126"/>
    </source>
</evidence>
<reference evidence="3 5" key="3">
    <citation type="submission" date="2019-11" db="EMBL/GenBank/DDBJ databases">
        <title>FDA dAtabase for Regulatory Grade micrObial Sequences (FDA-ARGOS): Supporting development and validation of Infectious Disease Dx tests.</title>
        <authorList>
            <person name="Patel R."/>
            <person name="Rucinski S."/>
            <person name="Tallon L."/>
            <person name="Sadzewicz L."/>
            <person name="Vavikolanu K."/>
            <person name="Mehta A."/>
            <person name="Aluvathingal J."/>
            <person name="Nadendla S."/>
            <person name="Nandy P."/>
            <person name="Geyer C."/>
            <person name="Yan Y."/>
            <person name="Sichtig H."/>
        </authorList>
    </citation>
    <scope>NUCLEOTIDE SEQUENCE [LARGE SCALE GENOMIC DNA]</scope>
    <source>
        <strain evidence="3 5">FDAARGOS_557</strain>
    </source>
</reference>
<organism evidence="3 5">
    <name type="scientific">Acinetobacter lwoffii</name>
    <dbReference type="NCBI Taxonomy" id="28090"/>
    <lineage>
        <taxon>Bacteria</taxon>
        <taxon>Pseudomonadati</taxon>
        <taxon>Pseudomonadota</taxon>
        <taxon>Gammaproteobacteria</taxon>
        <taxon>Moraxellales</taxon>
        <taxon>Moraxellaceae</taxon>
        <taxon>Acinetobacter</taxon>
    </lineage>
</organism>
<reference evidence="4" key="1">
    <citation type="submission" date="2018-10" db="EMBL/GenBank/DDBJ databases">
        <authorList>
            <person name="D'Souza A.W."/>
            <person name="Potter R.F."/>
            <person name="Wallace M."/>
            <person name="Shupe A."/>
            <person name="Patel S."/>
            <person name="Sun S."/>
            <person name="Gul D."/>
            <person name="Kwon J.H."/>
            <person name="Andleeb S."/>
            <person name="Burnham C.-A.D."/>
            <person name="Dantas G."/>
        </authorList>
    </citation>
    <scope>NUCLEOTIDE SEQUENCE</scope>
    <source>
        <strain evidence="4">AL_065</strain>
    </source>
</reference>
<evidence type="ECO:0000256" key="1">
    <source>
        <dbReference type="SAM" id="Phobius"/>
    </source>
</evidence>
<keyword evidence="1" id="KW-1133">Transmembrane helix</keyword>
<keyword evidence="1" id="KW-0812">Transmembrane</keyword>
<reference evidence="2" key="5">
    <citation type="submission" date="2023-07" db="EMBL/GenBank/DDBJ databases">
        <title>Dynamics of blaOXA-23 gene transmission in Acinetobacter spp. from contaminated veterinary surfaces.</title>
        <authorList>
            <person name="Moreira Da Silva J."/>
            <person name="Menezes J."/>
            <person name="Fernandes L."/>
            <person name="Marques C."/>
            <person name="Amaral A."/>
            <person name="Timofte D."/>
            <person name="Pomba C."/>
        </authorList>
    </citation>
    <scope>NUCLEOTIDE SEQUENCE</scope>
    <source>
        <strain evidence="2">CMVB11Z4A1</strain>
    </source>
</reference>
<dbReference type="Proteomes" id="UP000293391">
    <property type="component" value="Chromosome"/>
</dbReference>
<proteinExistence type="predicted"/>
<reference evidence="4" key="4">
    <citation type="submission" date="2021-06" db="EMBL/GenBank/DDBJ databases">
        <authorList>
            <person name="Diorio-Toth L."/>
        </authorList>
    </citation>
    <scope>NUCLEOTIDE SEQUENCE</scope>
    <source>
        <strain evidence="4">AL_065</strain>
    </source>
</reference>
<protein>
    <submittedName>
        <fullName evidence="3">Uncharacterized protein</fullName>
    </submittedName>
</protein>
<dbReference type="EMBL" id="CP078045">
    <property type="protein sequence ID" value="QXR08694.1"/>
    <property type="molecule type" value="Genomic_DNA"/>
</dbReference>
<dbReference type="AlphaFoldDB" id="A0A6N1L149"/>
<dbReference type="EMBL" id="CP054803">
    <property type="protein sequence ID" value="QKU21367.1"/>
    <property type="molecule type" value="Genomic_DNA"/>
</dbReference>
<gene>
    <name evidence="4" type="ORF">EVX74_006995</name>
    <name evidence="3" type="ORF">FOB19_08100</name>
    <name evidence="2" type="ORF">Q8G51_04975</name>
</gene>
<sequence>MLQFFVLDEKKNSDKMAQAEFRNPLKMKILEILVSVILILGILYVIQWGVHSFPTGN</sequence>
<name>A0A6N1L149_ACILW</name>
<keyword evidence="1" id="KW-0472">Membrane</keyword>
<reference evidence="4" key="2">
    <citation type="journal article" date="2019" name="Nat. Commun.">
        <title>Spatiotemporal dynamics of multidrug resistant bacteria on intensive care unit surfaces.</title>
        <authorList>
            <person name="D'Souza A.W."/>
            <person name="Potter R.F."/>
            <person name="Wallace M."/>
            <person name="Shupe A."/>
            <person name="Patel S."/>
            <person name="Sun X."/>
            <person name="Gul D."/>
            <person name="Kwon J.H."/>
            <person name="Andleeb S."/>
            <person name="Burnham C.D."/>
            <person name="Dantas G."/>
        </authorList>
    </citation>
    <scope>NUCLEOTIDE SEQUENCE</scope>
    <source>
        <strain evidence="4">AL_065</strain>
    </source>
</reference>
<evidence type="ECO:0000313" key="2">
    <source>
        <dbReference type="EMBL" id="MDP1447189.1"/>
    </source>
</evidence>
<dbReference type="Proteomes" id="UP000509126">
    <property type="component" value="Chromosome"/>
</dbReference>
<dbReference type="EMBL" id="JAUUUS010000034">
    <property type="protein sequence ID" value="MDP1447189.1"/>
    <property type="molecule type" value="Genomic_DNA"/>
</dbReference>
<dbReference type="Proteomes" id="UP001242129">
    <property type="component" value="Unassembled WGS sequence"/>
</dbReference>
<evidence type="ECO:0000313" key="4">
    <source>
        <dbReference type="EMBL" id="QXR08694.1"/>
    </source>
</evidence>
<accession>A0A6N1L149</accession>
<evidence type="ECO:0000313" key="3">
    <source>
        <dbReference type="EMBL" id="QKU21367.1"/>
    </source>
</evidence>
<feature type="transmembrane region" description="Helical" evidence="1">
    <location>
        <begin position="29"/>
        <end position="50"/>
    </location>
</feature>